<evidence type="ECO:0000313" key="4">
    <source>
        <dbReference type="Proteomes" id="UP000222542"/>
    </source>
</evidence>
<reference evidence="3 4" key="2">
    <citation type="journal article" date="2017" name="Genome Biol.">
        <title>New reference genome sequences of hot pepper reveal the massive evolution of plant disease-resistance genes by retroduplication.</title>
        <authorList>
            <person name="Kim S."/>
            <person name="Park J."/>
            <person name="Yeom S.I."/>
            <person name="Kim Y.M."/>
            <person name="Seo E."/>
            <person name="Kim K.T."/>
            <person name="Kim M.S."/>
            <person name="Lee J.M."/>
            <person name="Cheong K."/>
            <person name="Shin H.S."/>
            <person name="Kim S.B."/>
            <person name="Han K."/>
            <person name="Lee J."/>
            <person name="Park M."/>
            <person name="Lee H.A."/>
            <person name="Lee H.Y."/>
            <person name="Lee Y."/>
            <person name="Oh S."/>
            <person name="Lee J.H."/>
            <person name="Choi E."/>
            <person name="Choi E."/>
            <person name="Lee S.E."/>
            <person name="Jeon J."/>
            <person name="Kim H."/>
            <person name="Choi G."/>
            <person name="Song H."/>
            <person name="Lee J."/>
            <person name="Lee S.C."/>
            <person name="Kwon J.K."/>
            <person name="Lee H.Y."/>
            <person name="Koo N."/>
            <person name="Hong Y."/>
            <person name="Kim R.W."/>
            <person name="Kang W.H."/>
            <person name="Huh J.H."/>
            <person name="Kang B.C."/>
            <person name="Yang T.J."/>
            <person name="Lee Y.H."/>
            <person name="Bennetzen J.L."/>
            <person name="Choi D."/>
        </authorList>
    </citation>
    <scope>NUCLEOTIDE SEQUENCE [LARGE SCALE GENOMIC DNA]</scope>
    <source>
        <strain evidence="4">cv. CM334</strain>
    </source>
</reference>
<proteinExistence type="predicted"/>
<dbReference type="Proteomes" id="UP000222542">
    <property type="component" value="Unassembled WGS sequence"/>
</dbReference>
<dbReference type="Gene3D" id="1.25.40.10">
    <property type="entry name" value="Tetratricopeptide repeat domain"/>
    <property type="match status" value="1"/>
</dbReference>
<reference evidence="3 4" key="1">
    <citation type="journal article" date="2014" name="Nat. Genet.">
        <title>Genome sequence of the hot pepper provides insights into the evolution of pungency in Capsicum species.</title>
        <authorList>
            <person name="Kim S."/>
            <person name="Park M."/>
            <person name="Yeom S.I."/>
            <person name="Kim Y.M."/>
            <person name="Lee J.M."/>
            <person name="Lee H.A."/>
            <person name="Seo E."/>
            <person name="Choi J."/>
            <person name="Cheong K."/>
            <person name="Kim K.T."/>
            <person name="Jung K."/>
            <person name="Lee G.W."/>
            <person name="Oh S.K."/>
            <person name="Bae C."/>
            <person name="Kim S.B."/>
            <person name="Lee H.Y."/>
            <person name="Kim S.Y."/>
            <person name="Kim M.S."/>
            <person name="Kang B.C."/>
            <person name="Jo Y.D."/>
            <person name="Yang H.B."/>
            <person name="Jeong H.J."/>
            <person name="Kang W.H."/>
            <person name="Kwon J.K."/>
            <person name="Shin C."/>
            <person name="Lim J.Y."/>
            <person name="Park J.H."/>
            <person name="Huh J.H."/>
            <person name="Kim J.S."/>
            <person name="Kim B.D."/>
            <person name="Cohen O."/>
            <person name="Paran I."/>
            <person name="Suh M.C."/>
            <person name="Lee S.B."/>
            <person name="Kim Y.K."/>
            <person name="Shin Y."/>
            <person name="Noh S.J."/>
            <person name="Park J."/>
            <person name="Seo Y.S."/>
            <person name="Kwon S.Y."/>
            <person name="Kim H.A."/>
            <person name="Park J.M."/>
            <person name="Kim H.J."/>
            <person name="Choi S.B."/>
            <person name="Bosland P.W."/>
            <person name="Reeves G."/>
            <person name="Jo S.H."/>
            <person name="Lee B.W."/>
            <person name="Cho H.T."/>
            <person name="Choi H.S."/>
            <person name="Lee M.S."/>
            <person name="Yu Y."/>
            <person name="Do Choi Y."/>
            <person name="Park B.S."/>
            <person name="van Deynze A."/>
            <person name="Ashrafi H."/>
            <person name="Hill T."/>
            <person name="Kim W.T."/>
            <person name="Pai H.S."/>
            <person name="Ahn H.K."/>
            <person name="Yeam I."/>
            <person name="Giovannoni J.J."/>
            <person name="Rose J.K."/>
            <person name="Sorensen I."/>
            <person name="Lee S.J."/>
            <person name="Kim R.W."/>
            <person name="Choi I.Y."/>
            <person name="Choi B.S."/>
            <person name="Lim J.S."/>
            <person name="Lee Y.H."/>
            <person name="Choi D."/>
        </authorList>
    </citation>
    <scope>NUCLEOTIDE SEQUENCE [LARGE SCALE GENOMIC DNA]</scope>
    <source>
        <strain evidence="4">cv. CM334</strain>
    </source>
</reference>
<dbReference type="InterPro" id="IPR002885">
    <property type="entry name" value="PPR_rpt"/>
</dbReference>
<dbReference type="Gramene" id="PHT78493">
    <property type="protein sequence ID" value="PHT78493"/>
    <property type="gene ID" value="T459_16545"/>
</dbReference>
<dbReference type="NCBIfam" id="TIGR00756">
    <property type="entry name" value="PPR"/>
    <property type="match status" value="1"/>
</dbReference>
<dbReference type="EMBL" id="AYRZ02000006">
    <property type="protein sequence ID" value="PHT78493.1"/>
    <property type="molecule type" value="Genomic_DNA"/>
</dbReference>
<accession>A0A2G2Z906</accession>
<sequence>MKDNGCFLNNITYNVVVQGFLRFKKISEMTSFVKEMTGRGFSFDATTIELLINNIRENASVLNMIPELHSIDKKLKFLSLCLFNYDTILSEHSHPMQLQNLKNGNENMA</sequence>
<protein>
    <submittedName>
        <fullName evidence="3">Uncharacterized protein</fullName>
    </submittedName>
</protein>
<gene>
    <name evidence="3" type="ORF">T459_16545</name>
</gene>
<dbReference type="AlphaFoldDB" id="A0A2G2Z906"/>
<evidence type="ECO:0000256" key="1">
    <source>
        <dbReference type="ARBA" id="ARBA00022737"/>
    </source>
</evidence>
<evidence type="ECO:0000256" key="2">
    <source>
        <dbReference type="PROSITE-ProRule" id="PRU00708"/>
    </source>
</evidence>
<keyword evidence="4" id="KW-1185">Reference proteome</keyword>
<keyword evidence="1" id="KW-0677">Repeat</keyword>
<dbReference type="InterPro" id="IPR011990">
    <property type="entry name" value="TPR-like_helical_dom_sf"/>
</dbReference>
<feature type="repeat" description="PPR" evidence="2">
    <location>
        <begin position="9"/>
        <end position="43"/>
    </location>
</feature>
<evidence type="ECO:0000313" key="3">
    <source>
        <dbReference type="EMBL" id="PHT78493.1"/>
    </source>
</evidence>
<name>A0A2G2Z906_CAPAN</name>
<dbReference type="PROSITE" id="PS51375">
    <property type="entry name" value="PPR"/>
    <property type="match status" value="1"/>
</dbReference>
<comment type="caution">
    <text evidence="3">The sequence shown here is derived from an EMBL/GenBank/DDBJ whole genome shotgun (WGS) entry which is preliminary data.</text>
</comment>
<organism evidence="3 4">
    <name type="scientific">Capsicum annuum</name>
    <name type="common">Capsicum pepper</name>
    <dbReference type="NCBI Taxonomy" id="4072"/>
    <lineage>
        <taxon>Eukaryota</taxon>
        <taxon>Viridiplantae</taxon>
        <taxon>Streptophyta</taxon>
        <taxon>Embryophyta</taxon>
        <taxon>Tracheophyta</taxon>
        <taxon>Spermatophyta</taxon>
        <taxon>Magnoliopsida</taxon>
        <taxon>eudicotyledons</taxon>
        <taxon>Gunneridae</taxon>
        <taxon>Pentapetalae</taxon>
        <taxon>asterids</taxon>
        <taxon>lamiids</taxon>
        <taxon>Solanales</taxon>
        <taxon>Solanaceae</taxon>
        <taxon>Solanoideae</taxon>
        <taxon>Capsiceae</taxon>
        <taxon>Capsicum</taxon>
    </lineage>
</organism>